<keyword evidence="1 3" id="KW-0597">Phosphoprotein</keyword>
<dbReference type="PROSITE" id="PS00622">
    <property type="entry name" value="HTH_LUXR_1"/>
    <property type="match status" value="1"/>
</dbReference>
<organism evidence="6 7">
    <name type="scientific">Amnibacterium endophyticum</name>
    <dbReference type="NCBI Taxonomy" id="2109337"/>
    <lineage>
        <taxon>Bacteria</taxon>
        <taxon>Bacillati</taxon>
        <taxon>Actinomycetota</taxon>
        <taxon>Actinomycetes</taxon>
        <taxon>Micrococcales</taxon>
        <taxon>Microbacteriaceae</taxon>
        <taxon>Amnibacterium</taxon>
    </lineage>
</organism>
<evidence type="ECO:0000256" key="3">
    <source>
        <dbReference type="PROSITE-ProRule" id="PRU00169"/>
    </source>
</evidence>
<evidence type="ECO:0000313" key="6">
    <source>
        <dbReference type="EMBL" id="MFD1719928.1"/>
    </source>
</evidence>
<sequence length="219" mass="23150">MTAALRVVVADDHVPFRDRVRDALVDAGIDVVGEAGDAGDAHALTIASAPDAVLLDVHMPGGGIRAARRIAAEAPDVAVVMLTQSDDDDDLFDSIRAGAAGYVLKNVDPAALPGALRRAIAGEAAMTPRLVARVLDEFRNPRQRLFARGSAAAARLSAREWDVMTMLADGRSTDEVAAALFLSPTTVRVHVSSVLKKLQVKDRESAFALLRQAPARRAG</sequence>
<dbReference type="InterPro" id="IPR058245">
    <property type="entry name" value="NreC/VraR/RcsB-like_REC"/>
</dbReference>
<feature type="domain" description="Response regulatory" evidence="5">
    <location>
        <begin position="6"/>
        <end position="120"/>
    </location>
</feature>
<proteinExistence type="predicted"/>
<reference evidence="7" key="1">
    <citation type="journal article" date="2019" name="Int. J. Syst. Evol. Microbiol.">
        <title>The Global Catalogue of Microorganisms (GCM) 10K type strain sequencing project: providing services to taxonomists for standard genome sequencing and annotation.</title>
        <authorList>
            <consortium name="The Broad Institute Genomics Platform"/>
            <consortium name="The Broad Institute Genome Sequencing Center for Infectious Disease"/>
            <person name="Wu L."/>
            <person name="Ma J."/>
        </authorList>
    </citation>
    <scope>NUCLEOTIDE SEQUENCE [LARGE SCALE GENOMIC DNA]</scope>
    <source>
        <strain evidence="7">CGMCC 1.12471</strain>
    </source>
</reference>
<dbReference type="Pfam" id="PF00072">
    <property type="entry name" value="Response_reg"/>
    <property type="match status" value="1"/>
</dbReference>
<dbReference type="SUPFAM" id="SSF52172">
    <property type="entry name" value="CheY-like"/>
    <property type="match status" value="1"/>
</dbReference>
<feature type="domain" description="HTH luxR-type" evidence="4">
    <location>
        <begin position="149"/>
        <end position="214"/>
    </location>
</feature>
<dbReference type="PROSITE" id="PS50110">
    <property type="entry name" value="RESPONSE_REGULATORY"/>
    <property type="match status" value="1"/>
</dbReference>
<evidence type="ECO:0000313" key="7">
    <source>
        <dbReference type="Proteomes" id="UP001597347"/>
    </source>
</evidence>
<dbReference type="InterPro" id="IPR011006">
    <property type="entry name" value="CheY-like_superfamily"/>
</dbReference>
<name>A0ABW4L8R9_9MICO</name>
<dbReference type="CDD" id="cd06170">
    <property type="entry name" value="LuxR_C_like"/>
    <property type="match status" value="1"/>
</dbReference>
<evidence type="ECO:0000259" key="5">
    <source>
        <dbReference type="PROSITE" id="PS50110"/>
    </source>
</evidence>
<dbReference type="Gene3D" id="3.40.50.2300">
    <property type="match status" value="1"/>
</dbReference>
<dbReference type="InterPro" id="IPR039420">
    <property type="entry name" value="WalR-like"/>
</dbReference>
<dbReference type="SMART" id="SM00421">
    <property type="entry name" value="HTH_LUXR"/>
    <property type="match status" value="1"/>
</dbReference>
<dbReference type="Pfam" id="PF00196">
    <property type="entry name" value="GerE"/>
    <property type="match status" value="1"/>
</dbReference>
<gene>
    <name evidence="6" type="ORF">ACFSBI_00055</name>
</gene>
<dbReference type="RefSeq" id="WP_377931137.1">
    <property type="nucleotide sequence ID" value="NZ_JBHUEA010000001.1"/>
</dbReference>
<dbReference type="EMBL" id="JBHUEA010000001">
    <property type="protein sequence ID" value="MFD1719928.1"/>
    <property type="molecule type" value="Genomic_DNA"/>
</dbReference>
<protein>
    <submittedName>
        <fullName evidence="6">Response regulator</fullName>
    </submittedName>
</protein>
<dbReference type="PROSITE" id="PS50043">
    <property type="entry name" value="HTH_LUXR_2"/>
    <property type="match status" value="1"/>
</dbReference>
<accession>A0ABW4L8R9</accession>
<keyword evidence="7" id="KW-1185">Reference proteome</keyword>
<dbReference type="SUPFAM" id="SSF46894">
    <property type="entry name" value="C-terminal effector domain of the bipartite response regulators"/>
    <property type="match status" value="1"/>
</dbReference>
<feature type="modified residue" description="4-aspartylphosphate" evidence="3">
    <location>
        <position position="56"/>
    </location>
</feature>
<dbReference type="SMART" id="SM00448">
    <property type="entry name" value="REC"/>
    <property type="match status" value="1"/>
</dbReference>
<dbReference type="InterPro" id="IPR001789">
    <property type="entry name" value="Sig_transdc_resp-reg_receiver"/>
</dbReference>
<dbReference type="PANTHER" id="PTHR43214">
    <property type="entry name" value="TWO-COMPONENT RESPONSE REGULATOR"/>
    <property type="match status" value="1"/>
</dbReference>
<dbReference type="Proteomes" id="UP001597347">
    <property type="component" value="Unassembled WGS sequence"/>
</dbReference>
<dbReference type="PRINTS" id="PR00038">
    <property type="entry name" value="HTHLUXR"/>
</dbReference>
<evidence type="ECO:0000256" key="2">
    <source>
        <dbReference type="ARBA" id="ARBA00023125"/>
    </source>
</evidence>
<comment type="caution">
    <text evidence="6">The sequence shown here is derived from an EMBL/GenBank/DDBJ whole genome shotgun (WGS) entry which is preliminary data.</text>
</comment>
<dbReference type="CDD" id="cd17535">
    <property type="entry name" value="REC_NarL-like"/>
    <property type="match status" value="1"/>
</dbReference>
<dbReference type="InterPro" id="IPR016032">
    <property type="entry name" value="Sig_transdc_resp-reg_C-effctor"/>
</dbReference>
<keyword evidence="2" id="KW-0238">DNA-binding</keyword>
<dbReference type="InterPro" id="IPR000792">
    <property type="entry name" value="Tscrpt_reg_LuxR_C"/>
</dbReference>
<evidence type="ECO:0000256" key="1">
    <source>
        <dbReference type="ARBA" id="ARBA00022553"/>
    </source>
</evidence>
<evidence type="ECO:0000259" key="4">
    <source>
        <dbReference type="PROSITE" id="PS50043"/>
    </source>
</evidence>